<dbReference type="Gene3D" id="3.30.420.40">
    <property type="match status" value="2"/>
</dbReference>
<dbReference type="STRING" id="252474.B1A74_13135"/>
<dbReference type="AlphaFoldDB" id="A0A1V2ZVF6"/>
<evidence type="ECO:0008006" key="3">
    <source>
        <dbReference type="Google" id="ProtNLM"/>
    </source>
</evidence>
<dbReference type="EMBL" id="MUZR01000067">
    <property type="protein sequence ID" value="OOC09026.1"/>
    <property type="molecule type" value="Genomic_DNA"/>
</dbReference>
<sequence>MKGLLGRFRDRTPRCLGLACHDRGFGLARVEPDAAYCDTHEDPDALEQTVRRQRLGRHSAHLVLDEGTFRLLPTEQPDVPEAERREAIRWQVADLVDFDVTHAVIDFCPMGDGVSHHGKPMVFAAVAPADHVRRAIHSVRRAGLRVASVGLPELALRNLAARLPEAVSGLVLLYARARSATILLVYGTHLFVARHVDVAIDDDGAGGPDTLLLEIQRALDYYDGHFALPPIRNLAVMGDMPVEDEALGYLSSQLRMEARWIPLSRFAEGLPAGGAGCARALGAAFGPPGPSPAPPPENAAGGG</sequence>
<gene>
    <name evidence="1" type="ORF">B1A74_13135</name>
</gene>
<dbReference type="RefSeq" id="WP_018946650.1">
    <property type="nucleotide sequence ID" value="NZ_MUZR01000067.1"/>
</dbReference>
<accession>A0A1V2ZVF6</accession>
<name>A0A1V2ZVF6_9GAMM</name>
<comment type="caution">
    <text evidence="1">The sequence shown here is derived from an EMBL/GenBank/DDBJ whole genome shotgun (WGS) entry which is preliminary data.</text>
</comment>
<dbReference type="OrthoDB" id="5296002at2"/>
<dbReference type="SUPFAM" id="SSF53067">
    <property type="entry name" value="Actin-like ATPase domain"/>
    <property type="match status" value="1"/>
</dbReference>
<dbReference type="Proteomes" id="UP000189177">
    <property type="component" value="Unassembled WGS sequence"/>
</dbReference>
<proteinExistence type="predicted"/>
<evidence type="ECO:0000313" key="1">
    <source>
        <dbReference type="EMBL" id="OOC09026.1"/>
    </source>
</evidence>
<evidence type="ECO:0000313" key="2">
    <source>
        <dbReference type="Proteomes" id="UP000189177"/>
    </source>
</evidence>
<organism evidence="1 2">
    <name type="scientific">Thioalkalivibrio halophilus</name>
    <dbReference type="NCBI Taxonomy" id="252474"/>
    <lineage>
        <taxon>Bacteria</taxon>
        <taxon>Pseudomonadati</taxon>
        <taxon>Pseudomonadota</taxon>
        <taxon>Gammaproteobacteria</taxon>
        <taxon>Chromatiales</taxon>
        <taxon>Ectothiorhodospiraceae</taxon>
        <taxon>Thioalkalivibrio</taxon>
    </lineage>
</organism>
<dbReference type="InterPro" id="IPR043129">
    <property type="entry name" value="ATPase_NBD"/>
</dbReference>
<reference evidence="1 2" key="1">
    <citation type="submission" date="2017-02" db="EMBL/GenBank/DDBJ databases">
        <title>Genomic diversity within the haloalkaliphilic genus Thioalkalivibrio.</title>
        <authorList>
            <person name="Ahn A.-C."/>
            <person name="Meier-Kolthoff J."/>
            <person name="Overmars L."/>
            <person name="Richter M."/>
            <person name="Woyke T."/>
            <person name="Sorokin D.Y."/>
            <person name="Muyzer G."/>
        </authorList>
    </citation>
    <scope>NUCLEOTIDE SEQUENCE [LARGE SCALE GENOMIC DNA]</scope>
    <source>
        <strain evidence="1 2">HL17</strain>
    </source>
</reference>
<protein>
    <recommendedName>
        <fullName evidence="3">MSHA biogenesis protein MshI</fullName>
    </recommendedName>
</protein>
<keyword evidence="2" id="KW-1185">Reference proteome</keyword>
<dbReference type="Gene3D" id="3.30.1490.300">
    <property type="match status" value="1"/>
</dbReference>